<comment type="caution">
    <text evidence="1">The sequence shown here is derived from an EMBL/GenBank/DDBJ whole genome shotgun (WGS) entry which is preliminary data.</text>
</comment>
<sequence>FIYNKLHNRLNYPKVEKCVYFQWNLRILKDLSQIDELNKNIDLVKDLMMDNENLEENVFDDLFSAMS</sequence>
<dbReference type="Proteomes" id="UP000789396">
    <property type="component" value="Unassembled WGS sequence"/>
</dbReference>
<dbReference type="EMBL" id="CAJVPZ010013842">
    <property type="protein sequence ID" value="CAG8652314.1"/>
    <property type="molecule type" value="Genomic_DNA"/>
</dbReference>
<evidence type="ECO:0000313" key="1">
    <source>
        <dbReference type="EMBL" id="CAG8652314.1"/>
    </source>
</evidence>
<protein>
    <submittedName>
        <fullName evidence="1">19662_t:CDS:1</fullName>
    </submittedName>
</protein>
<dbReference type="AlphaFoldDB" id="A0A9N9H6G4"/>
<evidence type="ECO:0000313" key="2">
    <source>
        <dbReference type="Proteomes" id="UP000789396"/>
    </source>
</evidence>
<feature type="non-terminal residue" evidence="1">
    <location>
        <position position="1"/>
    </location>
</feature>
<keyword evidence="2" id="KW-1185">Reference proteome</keyword>
<gene>
    <name evidence="1" type="ORF">RFULGI_LOCUS8506</name>
</gene>
<organism evidence="1 2">
    <name type="scientific">Racocetra fulgida</name>
    <dbReference type="NCBI Taxonomy" id="60492"/>
    <lineage>
        <taxon>Eukaryota</taxon>
        <taxon>Fungi</taxon>
        <taxon>Fungi incertae sedis</taxon>
        <taxon>Mucoromycota</taxon>
        <taxon>Glomeromycotina</taxon>
        <taxon>Glomeromycetes</taxon>
        <taxon>Diversisporales</taxon>
        <taxon>Gigasporaceae</taxon>
        <taxon>Racocetra</taxon>
    </lineage>
</organism>
<proteinExistence type="predicted"/>
<accession>A0A9N9H6G4</accession>
<reference evidence="1" key="1">
    <citation type="submission" date="2021-06" db="EMBL/GenBank/DDBJ databases">
        <authorList>
            <person name="Kallberg Y."/>
            <person name="Tangrot J."/>
            <person name="Rosling A."/>
        </authorList>
    </citation>
    <scope>NUCLEOTIDE SEQUENCE</scope>
    <source>
        <strain evidence="1">IN212</strain>
    </source>
</reference>
<name>A0A9N9H6G4_9GLOM</name>
<dbReference type="OrthoDB" id="2447169at2759"/>